<evidence type="ECO:0000313" key="2">
    <source>
        <dbReference type="EMBL" id="MBR7618597.1"/>
    </source>
</evidence>
<dbReference type="AlphaFoldDB" id="A0A941CYD2"/>
<dbReference type="Pfam" id="PF03358">
    <property type="entry name" value="FMN_red"/>
    <property type="match status" value="1"/>
</dbReference>
<protein>
    <submittedName>
        <fullName evidence="2">NAD(P)H-dependent oxidoreductase</fullName>
    </submittedName>
</protein>
<comment type="caution">
    <text evidence="2">The sequence shown here is derived from an EMBL/GenBank/DDBJ whole genome shotgun (WGS) entry which is preliminary data.</text>
</comment>
<dbReference type="GO" id="GO:0005829">
    <property type="term" value="C:cytosol"/>
    <property type="evidence" value="ECO:0007669"/>
    <property type="project" value="TreeGrafter"/>
</dbReference>
<organism evidence="2 3">
    <name type="scientific">Phenylobacterium glaciei</name>
    <dbReference type="NCBI Taxonomy" id="2803784"/>
    <lineage>
        <taxon>Bacteria</taxon>
        <taxon>Pseudomonadati</taxon>
        <taxon>Pseudomonadota</taxon>
        <taxon>Alphaproteobacteria</taxon>
        <taxon>Caulobacterales</taxon>
        <taxon>Caulobacteraceae</taxon>
        <taxon>Phenylobacterium</taxon>
    </lineage>
</organism>
<reference evidence="2" key="1">
    <citation type="submission" date="2021-04" db="EMBL/GenBank/DDBJ databases">
        <title>Draft genome assembly of strain Phenylobacterium sp. 20VBR1 using MiniION and Illumina platforms.</title>
        <authorList>
            <person name="Thomas F.A."/>
            <person name="Krishnan K.P."/>
            <person name="Sinha R.K."/>
        </authorList>
    </citation>
    <scope>NUCLEOTIDE SEQUENCE</scope>
    <source>
        <strain evidence="2">20VBR1</strain>
    </source>
</reference>
<dbReference type="GO" id="GO:0010181">
    <property type="term" value="F:FMN binding"/>
    <property type="evidence" value="ECO:0007669"/>
    <property type="project" value="TreeGrafter"/>
</dbReference>
<gene>
    <name evidence="2" type="ORF">JKL49_04285</name>
</gene>
<evidence type="ECO:0000313" key="3">
    <source>
        <dbReference type="Proteomes" id="UP000622580"/>
    </source>
</evidence>
<dbReference type="InterPro" id="IPR005025">
    <property type="entry name" value="FMN_Rdtase-like_dom"/>
</dbReference>
<proteinExistence type="predicted"/>
<feature type="domain" description="NADPH-dependent FMN reductase-like" evidence="1">
    <location>
        <begin position="5"/>
        <end position="147"/>
    </location>
</feature>
<keyword evidence="3" id="KW-1185">Reference proteome</keyword>
<dbReference type="Gene3D" id="3.40.50.360">
    <property type="match status" value="1"/>
</dbReference>
<dbReference type="PANTHER" id="PTHR30543:SF21">
    <property type="entry name" value="NAD(P)H-DEPENDENT FMN REDUCTASE LOT6"/>
    <property type="match status" value="1"/>
</dbReference>
<dbReference type="GO" id="GO:0016491">
    <property type="term" value="F:oxidoreductase activity"/>
    <property type="evidence" value="ECO:0007669"/>
    <property type="project" value="InterPro"/>
</dbReference>
<accession>A0A941CYD2</accession>
<dbReference type="SUPFAM" id="SSF52218">
    <property type="entry name" value="Flavoproteins"/>
    <property type="match status" value="1"/>
</dbReference>
<name>A0A941CYD2_9CAUL</name>
<dbReference type="PANTHER" id="PTHR30543">
    <property type="entry name" value="CHROMATE REDUCTASE"/>
    <property type="match status" value="1"/>
</dbReference>
<dbReference type="EMBL" id="JAGSGD010000001">
    <property type="protein sequence ID" value="MBR7618597.1"/>
    <property type="molecule type" value="Genomic_DNA"/>
</dbReference>
<dbReference type="Proteomes" id="UP000622580">
    <property type="component" value="Unassembled WGS sequence"/>
</dbReference>
<dbReference type="RefSeq" id="WP_215338472.1">
    <property type="nucleotide sequence ID" value="NZ_JAGSGD010000001.1"/>
</dbReference>
<dbReference type="InterPro" id="IPR050712">
    <property type="entry name" value="NAD(P)H-dep_reductase"/>
</dbReference>
<evidence type="ECO:0000259" key="1">
    <source>
        <dbReference type="Pfam" id="PF03358"/>
    </source>
</evidence>
<dbReference type="InterPro" id="IPR029039">
    <property type="entry name" value="Flavoprotein-like_sf"/>
</dbReference>
<sequence>MTELRVLGLAGSLRQASYNRALLRAAQAAAPAGMTIAAFDLLPVPLYNGDVEAAGDPEGVAALKAAIRAADAVLFVTPEYNHGVPAVMKNALDWASRPPRGAALDAKPVGIIGASPGMTGSARGQSQLRQAFEFTNSYAMPQPELLVFRAHEKFDADGKLTDETTEKYLASARSPSRRGWRSSRRLDENECGTLGCRTKLGREDGVGFKMSWFAFEGRGKAEVLTLAGLTDTGEPTDAGVRGQACAELPNGWTVLADGDEGPFKPKTMARLSADGRVLAAWMSETVMCSRAEAWLEGKRLWSVIHDPSQGPDDLFVEGDFPPELAAIGARLAALQAAEGGEESDTDYVFEIASEISATLCGWRPDQDNEAWGEVEFTRAGPSEASPKRSWLAKLFGR</sequence>